<proteinExistence type="predicted"/>
<keyword evidence="3" id="KW-1185">Reference proteome</keyword>
<evidence type="ECO:0000259" key="1">
    <source>
        <dbReference type="Pfam" id="PF03537"/>
    </source>
</evidence>
<dbReference type="InterPro" id="IPR004352">
    <property type="entry name" value="GH114_TIM-barrel"/>
</dbReference>
<evidence type="ECO:0000313" key="3">
    <source>
        <dbReference type="Proteomes" id="UP001589750"/>
    </source>
</evidence>
<organism evidence="2 3">
    <name type="scientific">Nocardioides plantarum</name>
    <dbReference type="NCBI Taxonomy" id="29299"/>
    <lineage>
        <taxon>Bacteria</taxon>
        <taxon>Bacillati</taxon>
        <taxon>Actinomycetota</taxon>
        <taxon>Actinomycetes</taxon>
        <taxon>Propionibacteriales</taxon>
        <taxon>Nocardioidaceae</taxon>
        <taxon>Nocardioides</taxon>
    </lineage>
</organism>
<name>A0ABV5K4R5_9ACTN</name>
<dbReference type="SUPFAM" id="SSF51445">
    <property type="entry name" value="(Trans)glycosidases"/>
    <property type="match status" value="1"/>
</dbReference>
<reference evidence="2 3" key="1">
    <citation type="submission" date="2024-09" db="EMBL/GenBank/DDBJ databases">
        <authorList>
            <person name="Sun Q."/>
            <person name="Mori K."/>
        </authorList>
    </citation>
    <scope>NUCLEOTIDE SEQUENCE [LARGE SCALE GENOMIC DNA]</scope>
    <source>
        <strain evidence="2 3">JCM 9626</strain>
    </source>
</reference>
<protein>
    <submittedName>
        <fullName evidence="2">Endo alpha-1,4 polygalactosaminidase</fullName>
    </submittedName>
</protein>
<accession>A0ABV5K4R5</accession>
<dbReference type="RefSeq" id="WP_140011023.1">
    <property type="nucleotide sequence ID" value="NZ_JBHMDG010000002.1"/>
</dbReference>
<comment type="caution">
    <text evidence="2">The sequence shown here is derived from an EMBL/GenBank/DDBJ whole genome shotgun (WGS) entry which is preliminary data.</text>
</comment>
<gene>
    <name evidence="2" type="ORF">ACFFRI_01715</name>
</gene>
<dbReference type="PANTHER" id="PTHR35273:SF2">
    <property type="entry name" value="ALPHA-GALACTOSIDASE"/>
    <property type="match status" value="1"/>
</dbReference>
<evidence type="ECO:0000313" key="2">
    <source>
        <dbReference type="EMBL" id="MFB9311746.1"/>
    </source>
</evidence>
<dbReference type="PANTHER" id="PTHR35273">
    <property type="entry name" value="ALPHA-1,4 POLYGALACTOSAMINIDASE, PUTATIVE (AFU_ORTHOLOGUE AFUA_3G07890)-RELATED"/>
    <property type="match status" value="1"/>
</dbReference>
<dbReference type="InterPro" id="IPR017853">
    <property type="entry name" value="GH"/>
</dbReference>
<feature type="domain" description="Glycoside-hydrolase family GH114 TIM-barrel" evidence="1">
    <location>
        <begin position="36"/>
        <end position="249"/>
    </location>
</feature>
<dbReference type="InterPro" id="IPR013785">
    <property type="entry name" value="Aldolase_TIM"/>
</dbReference>
<sequence length="257" mass="29082">MRRLLGLLLVSVLLVPIGGGTAYARVEPMPRGTDADYQLGGEDSVPAHVGIVARDRTERSVGGKYNICYVNGFQTQPNEKRFWQHRSHRDLVLRKNGKPVVDENWGEWLLDIRTPAKRKRIASIMGRWVAGCAKHGFQAVEFDNLDSYTRSRWLIERADAVAFARLLVREAHSAGLAAAQKNLADLDGTRLGFDLAVAESCAEFAECWRYARYYGSQVVMVEYRRADFDKGCDRYGRTHPIVLRDLDLSPSYTPRFC</sequence>
<dbReference type="EMBL" id="JBHMDG010000002">
    <property type="protein sequence ID" value="MFB9311746.1"/>
    <property type="molecule type" value="Genomic_DNA"/>
</dbReference>
<dbReference type="Proteomes" id="UP001589750">
    <property type="component" value="Unassembled WGS sequence"/>
</dbReference>
<dbReference type="Pfam" id="PF03537">
    <property type="entry name" value="Glyco_hydro_114"/>
    <property type="match status" value="1"/>
</dbReference>
<dbReference type="Gene3D" id="3.20.20.70">
    <property type="entry name" value="Aldolase class I"/>
    <property type="match status" value="1"/>
</dbReference>